<accession>A0A7C8BMR0</accession>
<comment type="similarity">
    <text evidence="1 5">Belongs to the universal ribosomal protein uL24 family.</text>
</comment>
<dbReference type="NCBIfam" id="TIGR01079">
    <property type="entry name" value="rplX_bact"/>
    <property type="match status" value="1"/>
</dbReference>
<evidence type="ECO:0000256" key="4">
    <source>
        <dbReference type="ARBA" id="ARBA00035206"/>
    </source>
</evidence>
<dbReference type="PANTHER" id="PTHR12903">
    <property type="entry name" value="MITOCHONDRIAL RIBOSOMAL PROTEIN L24"/>
    <property type="match status" value="1"/>
</dbReference>
<proteinExistence type="inferred from homology"/>
<evidence type="ECO:0000256" key="3">
    <source>
        <dbReference type="ARBA" id="ARBA00023274"/>
    </source>
</evidence>
<dbReference type="Gene3D" id="2.30.30.30">
    <property type="match status" value="1"/>
</dbReference>
<dbReference type="Pfam" id="PF17136">
    <property type="entry name" value="ribosomal_L24"/>
    <property type="match status" value="1"/>
</dbReference>
<evidence type="ECO:0000256" key="2">
    <source>
        <dbReference type="ARBA" id="ARBA00022980"/>
    </source>
</evidence>
<sequence>MAKIRKGDLVEVITGASQERGGDRGRQGHVLRVIPERDRVVVEGVNIVKRHRRAGANGQPGGIVEEEAPIHVSNVAIVDPETQKPTRVGFRVEEVETNGVKRTVRVRYAKRSGKDI</sequence>
<evidence type="ECO:0000313" key="8">
    <source>
        <dbReference type="Proteomes" id="UP000481339"/>
    </source>
</evidence>
<evidence type="ECO:0000313" key="7">
    <source>
        <dbReference type="EMBL" id="KAB1631481.1"/>
    </source>
</evidence>
<dbReference type="InterPro" id="IPR041988">
    <property type="entry name" value="Ribosomal_uL24_KOW"/>
</dbReference>
<dbReference type="GO" id="GO:0003735">
    <property type="term" value="F:structural constituent of ribosome"/>
    <property type="evidence" value="ECO:0007669"/>
    <property type="project" value="InterPro"/>
</dbReference>
<evidence type="ECO:0000256" key="5">
    <source>
        <dbReference type="HAMAP-Rule" id="MF_01326"/>
    </source>
</evidence>
<feature type="domain" description="Large ribosomal subunit protein uL24 C-terminal" evidence="6">
    <location>
        <begin position="45"/>
        <end position="116"/>
    </location>
</feature>
<dbReference type="RefSeq" id="WP_158036653.1">
    <property type="nucleotide sequence ID" value="NZ_BAAAZV010000002.1"/>
</dbReference>
<comment type="caution">
    <text evidence="7">The sequence shown here is derived from an EMBL/GenBank/DDBJ whole genome shotgun (WGS) entry which is preliminary data.</text>
</comment>
<dbReference type="Proteomes" id="UP000481339">
    <property type="component" value="Unassembled WGS sequence"/>
</dbReference>
<dbReference type="GO" id="GO:0005840">
    <property type="term" value="C:ribosome"/>
    <property type="evidence" value="ECO:0007669"/>
    <property type="project" value="UniProtKB-KW"/>
</dbReference>
<dbReference type="SUPFAM" id="SSF50104">
    <property type="entry name" value="Translation proteins SH3-like domain"/>
    <property type="match status" value="1"/>
</dbReference>
<comment type="subunit">
    <text evidence="5">Part of the 50S ribosomal subunit.</text>
</comment>
<dbReference type="GO" id="GO:1990904">
    <property type="term" value="C:ribonucleoprotein complex"/>
    <property type="evidence" value="ECO:0007669"/>
    <property type="project" value="UniProtKB-KW"/>
</dbReference>
<dbReference type="OrthoDB" id="9807419at2"/>
<dbReference type="InterPro" id="IPR014722">
    <property type="entry name" value="Rib_uL2_dom2"/>
</dbReference>
<dbReference type="InterPro" id="IPR003256">
    <property type="entry name" value="Ribosomal_uL24"/>
</dbReference>
<keyword evidence="3 5" id="KW-0687">Ribonucleoprotein</keyword>
<protein>
    <recommendedName>
        <fullName evidence="4 5">Large ribosomal subunit protein uL24</fullName>
    </recommendedName>
</protein>
<dbReference type="InterPro" id="IPR008991">
    <property type="entry name" value="Translation_prot_SH3-like_sf"/>
</dbReference>
<dbReference type="EMBL" id="WBKA01000006">
    <property type="protein sequence ID" value="KAB1631481.1"/>
    <property type="molecule type" value="Genomic_DNA"/>
</dbReference>
<gene>
    <name evidence="5" type="primary">rplX</name>
    <name evidence="7" type="ORF">F8O02_07610</name>
</gene>
<dbReference type="AlphaFoldDB" id="A0A7C8BMR0"/>
<keyword evidence="2 5" id="KW-0689">Ribosomal protein</keyword>
<evidence type="ECO:0000256" key="1">
    <source>
        <dbReference type="ARBA" id="ARBA00010618"/>
    </source>
</evidence>
<evidence type="ECO:0000259" key="6">
    <source>
        <dbReference type="Pfam" id="PF17136"/>
    </source>
</evidence>
<keyword evidence="5" id="KW-0694">RNA-binding</keyword>
<comment type="function">
    <text evidence="5">One of two assembly initiator proteins, it binds directly to the 5'-end of the 23S rRNA, where it nucleates assembly of the 50S subunit.</text>
</comment>
<dbReference type="GO" id="GO:0006412">
    <property type="term" value="P:translation"/>
    <property type="evidence" value="ECO:0007669"/>
    <property type="project" value="UniProtKB-UniRule"/>
</dbReference>
<keyword evidence="8" id="KW-1185">Reference proteome</keyword>
<name>A0A7C8BMR0_9MICO</name>
<dbReference type="InterPro" id="IPR057264">
    <property type="entry name" value="Ribosomal_uL24_C"/>
</dbReference>
<keyword evidence="5" id="KW-0699">rRNA-binding</keyword>
<comment type="function">
    <text evidence="5">One of the proteins that surrounds the polypeptide exit tunnel on the outside of the subunit.</text>
</comment>
<dbReference type="GO" id="GO:0019843">
    <property type="term" value="F:rRNA binding"/>
    <property type="evidence" value="ECO:0007669"/>
    <property type="project" value="UniProtKB-UniRule"/>
</dbReference>
<organism evidence="7 8">
    <name type="scientific">Pseudoclavibacter caeni</name>
    <dbReference type="NCBI Taxonomy" id="908846"/>
    <lineage>
        <taxon>Bacteria</taxon>
        <taxon>Bacillati</taxon>
        <taxon>Actinomycetota</taxon>
        <taxon>Actinomycetes</taxon>
        <taxon>Micrococcales</taxon>
        <taxon>Microbacteriaceae</taxon>
        <taxon>Pseudoclavibacter</taxon>
    </lineage>
</organism>
<reference evidence="7 8" key="1">
    <citation type="submission" date="2019-09" db="EMBL/GenBank/DDBJ databases">
        <title>Phylogeny of genus Pseudoclavibacter and closely related genus.</title>
        <authorList>
            <person name="Li Y."/>
        </authorList>
    </citation>
    <scope>NUCLEOTIDE SEQUENCE [LARGE SCALE GENOMIC DNA]</scope>
    <source>
        <strain evidence="7 8">JCM 16921</strain>
    </source>
</reference>
<dbReference type="CDD" id="cd06089">
    <property type="entry name" value="KOW_RPL26"/>
    <property type="match status" value="1"/>
</dbReference>
<dbReference type="HAMAP" id="MF_01326_B">
    <property type="entry name" value="Ribosomal_uL24_B"/>
    <property type="match status" value="1"/>
</dbReference>